<gene>
    <name evidence="1" type="ORF">SNEC2469_LOCUS33807</name>
</gene>
<feature type="non-terminal residue" evidence="1">
    <location>
        <position position="104"/>
    </location>
</feature>
<reference evidence="1" key="1">
    <citation type="submission" date="2021-02" db="EMBL/GenBank/DDBJ databases">
        <authorList>
            <person name="Dougan E. K."/>
            <person name="Rhodes N."/>
            <person name="Thang M."/>
            <person name="Chan C."/>
        </authorList>
    </citation>
    <scope>NUCLEOTIDE SEQUENCE</scope>
</reference>
<evidence type="ECO:0000313" key="2">
    <source>
        <dbReference type="Proteomes" id="UP000601435"/>
    </source>
</evidence>
<dbReference type="EMBL" id="CAJNJA010090676">
    <property type="protein sequence ID" value="CAE7940207.1"/>
    <property type="molecule type" value="Genomic_DNA"/>
</dbReference>
<dbReference type="AlphaFoldDB" id="A0A813CCH8"/>
<proteinExistence type="predicted"/>
<accession>A0A813CCH8</accession>
<protein>
    <submittedName>
        <fullName evidence="1">Uncharacterized protein</fullName>
    </submittedName>
</protein>
<sequence>MLHRTSPPLTSLELLKRRPSGRGCSISRKAFKASSTDVSTDNAQRRDEDFLARVHGLAKEALTWPHLTEELKLMWAAALQTDTVPLQELPPWFWERQNLSRRSM</sequence>
<keyword evidence="2" id="KW-1185">Reference proteome</keyword>
<organism evidence="1 2">
    <name type="scientific">Symbiodinium necroappetens</name>
    <dbReference type="NCBI Taxonomy" id="1628268"/>
    <lineage>
        <taxon>Eukaryota</taxon>
        <taxon>Sar</taxon>
        <taxon>Alveolata</taxon>
        <taxon>Dinophyceae</taxon>
        <taxon>Suessiales</taxon>
        <taxon>Symbiodiniaceae</taxon>
        <taxon>Symbiodinium</taxon>
    </lineage>
</organism>
<dbReference type="Proteomes" id="UP000601435">
    <property type="component" value="Unassembled WGS sequence"/>
</dbReference>
<evidence type="ECO:0000313" key="1">
    <source>
        <dbReference type="EMBL" id="CAE7940207.1"/>
    </source>
</evidence>
<name>A0A813CCH8_9DINO</name>
<comment type="caution">
    <text evidence="1">The sequence shown here is derived from an EMBL/GenBank/DDBJ whole genome shotgun (WGS) entry which is preliminary data.</text>
</comment>